<sequence length="47" mass="5633">MSLIKHSMINKPKFKALLREVFAFLFLLLFILSLGYIAWLKFKLFQN</sequence>
<keyword evidence="1" id="KW-0472">Membrane</keyword>
<accession>A0A2P8D7S1</accession>
<keyword evidence="3" id="KW-1185">Reference proteome</keyword>
<organism evidence="2 3">
    <name type="scientific">Taibaiella chishuiensis</name>
    <dbReference type="NCBI Taxonomy" id="1434707"/>
    <lineage>
        <taxon>Bacteria</taxon>
        <taxon>Pseudomonadati</taxon>
        <taxon>Bacteroidota</taxon>
        <taxon>Chitinophagia</taxon>
        <taxon>Chitinophagales</taxon>
        <taxon>Chitinophagaceae</taxon>
        <taxon>Taibaiella</taxon>
    </lineage>
</organism>
<reference evidence="2 3" key="1">
    <citation type="submission" date="2018-03" db="EMBL/GenBank/DDBJ databases">
        <title>Genomic Encyclopedia of Type Strains, Phase III (KMG-III): the genomes of soil and plant-associated and newly described type strains.</title>
        <authorList>
            <person name="Whitman W."/>
        </authorList>
    </citation>
    <scope>NUCLEOTIDE SEQUENCE [LARGE SCALE GENOMIC DNA]</scope>
    <source>
        <strain evidence="2 3">CGMCC 1.12700</strain>
    </source>
</reference>
<gene>
    <name evidence="2" type="ORF">B0I18_102201</name>
</gene>
<dbReference type="AlphaFoldDB" id="A0A2P8D7S1"/>
<evidence type="ECO:0000256" key="1">
    <source>
        <dbReference type="SAM" id="Phobius"/>
    </source>
</evidence>
<comment type="caution">
    <text evidence="2">The sequence shown here is derived from an EMBL/GenBank/DDBJ whole genome shotgun (WGS) entry which is preliminary data.</text>
</comment>
<dbReference type="EMBL" id="PYGD01000002">
    <property type="protein sequence ID" value="PSK93231.1"/>
    <property type="molecule type" value="Genomic_DNA"/>
</dbReference>
<dbReference type="RefSeq" id="WP_181358386.1">
    <property type="nucleotide sequence ID" value="NZ_PYGD01000002.1"/>
</dbReference>
<protein>
    <submittedName>
        <fullName evidence="2">Uncharacterized protein</fullName>
    </submittedName>
</protein>
<proteinExistence type="predicted"/>
<evidence type="ECO:0000313" key="3">
    <source>
        <dbReference type="Proteomes" id="UP000240572"/>
    </source>
</evidence>
<feature type="transmembrane region" description="Helical" evidence="1">
    <location>
        <begin position="21"/>
        <end position="39"/>
    </location>
</feature>
<keyword evidence="1" id="KW-1133">Transmembrane helix</keyword>
<name>A0A2P8D7S1_9BACT</name>
<evidence type="ECO:0000313" key="2">
    <source>
        <dbReference type="EMBL" id="PSK93231.1"/>
    </source>
</evidence>
<dbReference type="Proteomes" id="UP000240572">
    <property type="component" value="Unassembled WGS sequence"/>
</dbReference>
<keyword evidence="1" id="KW-0812">Transmembrane</keyword>